<organism evidence="7 8">
    <name type="scientific">Petromyzon marinus</name>
    <name type="common">Sea lamprey</name>
    <dbReference type="NCBI Taxonomy" id="7757"/>
    <lineage>
        <taxon>Eukaryota</taxon>
        <taxon>Metazoa</taxon>
        <taxon>Chordata</taxon>
        <taxon>Craniata</taxon>
        <taxon>Vertebrata</taxon>
        <taxon>Cyclostomata</taxon>
        <taxon>Hyperoartia</taxon>
        <taxon>Petromyzontiformes</taxon>
        <taxon>Petromyzontidae</taxon>
        <taxon>Petromyzon</taxon>
    </lineage>
</organism>
<dbReference type="GO" id="GO:0005737">
    <property type="term" value="C:cytoplasm"/>
    <property type="evidence" value="ECO:0007669"/>
    <property type="project" value="TreeGrafter"/>
</dbReference>
<feature type="coiled-coil region" evidence="3">
    <location>
        <begin position="402"/>
        <end position="520"/>
    </location>
</feature>
<keyword evidence="2 3" id="KW-0175">Coiled coil</keyword>
<feature type="coiled-coil region" evidence="3">
    <location>
        <begin position="242"/>
        <end position="293"/>
    </location>
</feature>
<dbReference type="Pfam" id="PF00619">
    <property type="entry name" value="CARD"/>
    <property type="match status" value="1"/>
</dbReference>
<accession>A0AAJ7TIE2</accession>
<keyword evidence="1" id="KW-0597">Phosphoprotein</keyword>
<evidence type="ECO:0000256" key="1">
    <source>
        <dbReference type="ARBA" id="ARBA00022553"/>
    </source>
</evidence>
<sequence length="1326" mass="147638">MLKTGNCAAKERIAGSEPAQGGGTMASNARGGIFGVHLGGGILGRGAVRGRIHRETLSTGEMTGRTAASGVNVREHISAGGAGGLGRAGGTLGGGMEGMVEDTSAAGMLGADLREEELEAHLWDEVENHRMRLTSVIDPARLTPYLRQCRVIDGQDEDEVLNSLSLSTRSRRVGVLLDILRSRGTRGHVAFLESLELHYAELYKQLTGNEPTRRFSTIIGVEGQDGLLHFLMAEVMRQQLQLAEGKQQRAELHERASRLETDGRRLALQNRELQAYKDRFGRMKEERNGYNDELIKVKDENYTLAMKYAQLSEEKNMAVIRSRDLQLEIDQLKHSLNKAEEEYALERRASLRLQHDMEANPGRERLVELERTNLALSTKVAEMQVLLQSRSQGSPDSDQAMLDILETDRREALEERHDLVNKIFSLREEMRQAEELRDKYLEEKQDLELRCNTLLKDCEMYKHRIGTVLQQLEEVERERDQAFSLRDESQRQYSQSLLDKDKYRKQIRELEEKNYELQIGQVRSDGEVLLLTARLHKATNVADSTRDLQTLPARLNPHTIEQFWQASDGKSGKSTEESTSESDGSESKKKHPPVRQKIVKKQRVKVIKQRTLPSQLNFGKPECEATGTPGEENGDSANSGDDDCDDTQDAHNMYFSRMANDEQRDRFNSVMSTEVEPPGQESIKSRVQEYKKRPMPRRSSTVSENNVREEDEDSLCLGGVDTAAGDACSYPHTPLIPLSPLCRTYVANGERSGSSSCRSSLASSGCDSLLGNMESLLAELDLDNRPFRPSAFSVSVPTAPVRPTLQASLSAVSLRDDVTVIGGNESGVFVRSVRPGSSTERAGLKPGYQLLALEGKVKGEVQKVSLENSTKEETHWALQHCQGLVQLFVRTNMDGHRKLQALLEGGTVTSGDSFFVLVNASVCGLAEGCTMHAACEDVLHVTDTLYEGRAEWRCSRVDPYTMRDGETGTLPSFLRAQQLLLAKLKRLMNRRTSSDETDLYGAQGKMRKASLQCSCSLPSDVGPRAVDTGRPGGSGLRVGVIDHFLQLLGRSEVQPYKRQSSGERMRLMAGTAGPLRWAWEAPASLDGIEREREADSSGQAALMPYTLVRPCRPPCRRPVLLLPSFLCRIVYPKFTGPDFTECPMGFRRAKLCPAALVPASSCSATRAEEAQREELAERQQKGDLLGWREEKNNSVTVCSVRGVEEVIATNKHCLLDLGLECITRLHHAEVYPIIVHVCLGDKNIRKIRKLLGKLDRSDEEVLRQCRAEEKALEALPCLYARLGAGGQQSWASAEELARAVQERVADEQRRIVWIGLTDPVPNEKQP</sequence>
<dbReference type="Gene3D" id="3.40.50.300">
    <property type="entry name" value="P-loop containing nucleotide triphosphate hydrolases"/>
    <property type="match status" value="1"/>
</dbReference>
<feature type="coiled-coil region" evidence="3">
    <location>
        <begin position="322"/>
        <end position="349"/>
    </location>
</feature>
<dbReference type="RefSeq" id="XP_032817188.1">
    <property type="nucleotide sequence ID" value="XM_032961297.1"/>
</dbReference>
<dbReference type="Gene3D" id="2.30.42.10">
    <property type="match status" value="1"/>
</dbReference>
<evidence type="ECO:0000259" key="6">
    <source>
        <dbReference type="PROSITE" id="PS50209"/>
    </source>
</evidence>
<evidence type="ECO:0000259" key="5">
    <source>
        <dbReference type="PROSITE" id="PS50106"/>
    </source>
</evidence>
<dbReference type="PANTHER" id="PTHR14559:SF4">
    <property type="entry name" value="CASPASE RECRUITMENT DOMAIN-CONTAINING PROTEIN 11"/>
    <property type="match status" value="1"/>
</dbReference>
<dbReference type="CDD" id="cd06736">
    <property type="entry name" value="PDZ_CARD11_CARD14-like"/>
    <property type="match status" value="1"/>
</dbReference>
<dbReference type="SUPFAM" id="SSF52540">
    <property type="entry name" value="P-loop containing nucleoside triphosphate hydrolases"/>
    <property type="match status" value="1"/>
</dbReference>
<dbReference type="Gene3D" id="1.10.533.10">
    <property type="entry name" value="Death Domain, Fas"/>
    <property type="match status" value="1"/>
</dbReference>
<evidence type="ECO:0000256" key="2">
    <source>
        <dbReference type="ARBA" id="ARBA00023054"/>
    </source>
</evidence>
<dbReference type="InterPro" id="IPR001315">
    <property type="entry name" value="CARD"/>
</dbReference>
<protein>
    <submittedName>
        <fullName evidence="8">Caspase recruitment domain-containing protein 11-like isoform X2</fullName>
    </submittedName>
</protein>
<feature type="compositionally biased region" description="Basic residues" evidence="4">
    <location>
        <begin position="588"/>
        <end position="608"/>
    </location>
</feature>
<feature type="region of interest" description="Disordered" evidence="4">
    <location>
        <begin position="563"/>
        <end position="649"/>
    </location>
</feature>
<feature type="region of interest" description="Disordered" evidence="4">
    <location>
        <begin position="672"/>
        <end position="710"/>
    </location>
</feature>
<evidence type="ECO:0000256" key="4">
    <source>
        <dbReference type="SAM" id="MobiDB-lite"/>
    </source>
</evidence>
<evidence type="ECO:0000313" key="8">
    <source>
        <dbReference type="RefSeq" id="XP_032817188.1"/>
    </source>
</evidence>
<dbReference type="InterPro" id="IPR001478">
    <property type="entry name" value="PDZ"/>
</dbReference>
<reference evidence="8" key="1">
    <citation type="submission" date="2025-08" db="UniProtKB">
        <authorList>
            <consortium name="RefSeq"/>
        </authorList>
    </citation>
    <scope>IDENTIFICATION</scope>
    <source>
        <tissue evidence="8">Sperm</tissue>
    </source>
</reference>
<dbReference type="PROSITE" id="PS50106">
    <property type="entry name" value="PDZ"/>
    <property type="match status" value="1"/>
</dbReference>
<name>A0AAJ7TIE2_PETMA</name>
<evidence type="ECO:0000256" key="3">
    <source>
        <dbReference type="SAM" id="Coils"/>
    </source>
</evidence>
<dbReference type="GO" id="GO:0050700">
    <property type="term" value="F:CARD domain binding"/>
    <property type="evidence" value="ECO:0007669"/>
    <property type="project" value="TreeGrafter"/>
</dbReference>
<dbReference type="PANTHER" id="PTHR14559">
    <property type="entry name" value="CASPASE RECRUITMENT DOMAIN FAMILY"/>
    <property type="match status" value="1"/>
</dbReference>
<dbReference type="InterPro" id="IPR036034">
    <property type="entry name" value="PDZ_sf"/>
</dbReference>
<dbReference type="FunFam" id="1.10.533.10:FF:000003">
    <property type="entry name" value="Caspase recruitment domain family, member 11"/>
    <property type="match status" value="1"/>
</dbReference>
<dbReference type="InterPro" id="IPR011029">
    <property type="entry name" value="DEATH-like_dom_sf"/>
</dbReference>
<feature type="compositionally biased region" description="Basic and acidic residues" evidence="4">
    <location>
        <begin position="683"/>
        <end position="692"/>
    </location>
</feature>
<keyword evidence="7" id="KW-1185">Reference proteome</keyword>
<gene>
    <name evidence="8" type="primary">LOC116946264</name>
</gene>
<dbReference type="InterPro" id="IPR027417">
    <property type="entry name" value="P-loop_NTPase"/>
</dbReference>
<proteinExistence type="predicted"/>
<dbReference type="CTD" id="84433"/>
<feature type="domain" description="PDZ" evidence="5">
    <location>
        <begin position="818"/>
        <end position="893"/>
    </location>
</feature>
<dbReference type="GO" id="GO:0042981">
    <property type="term" value="P:regulation of apoptotic process"/>
    <property type="evidence" value="ECO:0007669"/>
    <property type="project" value="InterPro"/>
</dbReference>
<evidence type="ECO:0000313" key="7">
    <source>
        <dbReference type="Proteomes" id="UP001318040"/>
    </source>
</evidence>
<feature type="domain" description="CARD" evidence="6">
    <location>
        <begin position="118"/>
        <end position="210"/>
    </location>
</feature>
<dbReference type="PROSITE" id="PS50209">
    <property type="entry name" value="CARD"/>
    <property type="match status" value="1"/>
</dbReference>
<dbReference type="Gene3D" id="2.30.30.40">
    <property type="entry name" value="SH3 Domains"/>
    <property type="match status" value="1"/>
</dbReference>
<dbReference type="SUPFAM" id="SSF47986">
    <property type="entry name" value="DEATH domain"/>
    <property type="match status" value="1"/>
</dbReference>
<dbReference type="SUPFAM" id="SSF50156">
    <property type="entry name" value="PDZ domain-like"/>
    <property type="match status" value="1"/>
</dbReference>
<dbReference type="Proteomes" id="UP001318040">
    <property type="component" value="Chromosome 26"/>
</dbReference>